<sequence>MASVNLVDHVSPVDLANLQMVPSPTKTNVKSSA</sequence>
<organism evidence="1 2">
    <name type="scientific">Simkania negevensis (strain ATCC VR-1471 / DSM 27360 / Z)</name>
    <dbReference type="NCBI Taxonomy" id="331113"/>
    <lineage>
        <taxon>Bacteria</taxon>
        <taxon>Pseudomonadati</taxon>
        <taxon>Chlamydiota</taxon>
        <taxon>Chlamydiia</taxon>
        <taxon>Parachlamydiales</taxon>
        <taxon>Simkaniaceae</taxon>
        <taxon>Simkania</taxon>
    </lineage>
</organism>
<dbReference type="STRING" id="331113.SNE_A09200"/>
<reference evidence="1 2" key="2">
    <citation type="journal article" date="2011" name="Mol. Biol. Evol.">
        <title>Unity in variety--the pan-genome of the Chlamydiae.</title>
        <authorList>
            <person name="Collingro A."/>
            <person name="Tischler P."/>
            <person name="Weinmaier T."/>
            <person name="Penz T."/>
            <person name="Heinz E."/>
            <person name="Brunham R.C."/>
            <person name="Read T.D."/>
            <person name="Bavoil P.M."/>
            <person name="Sachse K."/>
            <person name="Kahane S."/>
            <person name="Friedman M.G."/>
            <person name="Rattei T."/>
            <person name="Myers G.S."/>
            <person name="Horn M."/>
        </authorList>
    </citation>
    <scope>NUCLEOTIDE SEQUENCE [LARGE SCALE GENOMIC DNA]</scope>
    <source>
        <strain evidence="2">ATCC VR-1471 / Z</strain>
    </source>
</reference>
<keyword evidence="2" id="KW-1185">Reference proteome</keyword>
<proteinExistence type="predicted"/>
<dbReference type="AlphaFoldDB" id="F8L7Q7"/>
<accession>F8L7Q7</accession>
<evidence type="ECO:0000313" key="1">
    <source>
        <dbReference type="EMBL" id="CCB88797.1"/>
    </source>
</evidence>
<name>F8L7Q7_SIMNZ</name>
<reference key="1">
    <citation type="journal article" date="2011" name="Mol. Biol. Evol.">
        <title>Unity in variety -- the pan-genome of the Chlamydiae.</title>
        <authorList>
            <person name="Collingro A."/>
            <person name="Tischler P."/>
            <person name="Weinmaier T."/>
            <person name="Penz T."/>
            <person name="Heinz E."/>
            <person name="Brunham R.C."/>
            <person name="Read T.D."/>
            <person name="Bavoil P.M."/>
            <person name="Sachse K."/>
            <person name="Kahane S."/>
            <person name="Friedman M.G."/>
            <person name="Rattei T."/>
            <person name="Myers G.S.A."/>
            <person name="Horn M."/>
        </authorList>
    </citation>
    <scope>NUCLEOTIDE SEQUENCE</scope>
    <source>
        <strain>Z</strain>
    </source>
</reference>
<dbReference type="HOGENOM" id="CLU_3383803_0_0_0"/>
<dbReference type="Proteomes" id="UP000000496">
    <property type="component" value="Chromosome gsn.131"/>
</dbReference>
<dbReference type="KEGG" id="sng:SNE_A09200"/>
<protein>
    <submittedName>
        <fullName evidence="1">Uncharacterized protein</fullName>
    </submittedName>
</protein>
<evidence type="ECO:0000313" key="2">
    <source>
        <dbReference type="Proteomes" id="UP000000496"/>
    </source>
</evidence>
<gene>
    <name evidence="1" type="ordered locus">SNE_A09200</name>
</gene>
<dbReference type="EMBL" id="FR872582">
    <property type="protein sequence ID" value="CCB88797.1"/>
    <property type="molecule type" value="Genomic_DNA"/>
</dbReference>